<dbReference type="Pfam" id="PF00849">
    <property type="entry name" value="PseudoU_synth_2"/>
    <property type="match status" value="1"/>
</dbReference>
<dbReference type="SUPFAM" id="SSF55174">
    <property type="entry name" value="Alpha-L RNA-binding motif"/>
    <property type="match status" value="1"/>
</dbReference>
<dbReference type="Proteomes" id="UP000674318">
    <property type="component" value="Unassembled WGS sequence"/>
</dbReference>
<dbReference type="GO" id="GO:0009982">
    <property type="term" value="F:pseudouridine synthase activity"/>
    <property type="evidence" value="ECO:0007669"/>
    <property type="project" value="InterPro"/>
</dbReference>
<dbReference type="AlphaFoldDB" id="A0A836HYK3"/>
<dbReference type="RefSeq" id="XP_067752366.1">
    <property type="nucleotide sequence ID" value="XM_067896209.1"/>
</dbReference>
<dbReference type="InterPro" id="IPR006145">
    <property type="entry name" value="PsdUridine_synth_RsuA/RluA"/>
</dbReference>
<dbReference type="InterPro" id="IPR020094">
    <property type="entry name" value="TruA/RsuA/RluB/E/F_N"/>
</dbReference>
<proteinExistence type="predicted"/>
<evidence type="ECO:0000259" key="5">
    <source>
        <dbReference type="SMART" id="SM00363"/>
    </source>
</evidence>
<dbReference type="Pfam" id="PF01479">
    <property type="entry name" value="S4"/>
    <property type="match status" value="1"/>
</dbReference>
<dbReference type="CDD" id="cd00165">
    <property type="entry name" value="S4"/>
    <property type="match status" value="1"/>
</dbReference>
<dbReference type="GO" id="GO:0003723">
    <property type="term" value="F:RNA binding"/>
    <property type="evidence" value="ECO:0007669"/>
    <property type="project" value="UniProtKB-KW"/>
</dbReference>
<feature type="compositionally biased region" description="Polar residues" evidence="4">
    <location>
        <begin position="443"/>
        <end position="452"/>
    </location>
</feature>
<feature type="region of interest" description="Disordered" evidence="4">
    <location>
        <begin position="257"/>
        <end position="276"/>
    </location>
</feature>
<comment type="caution">
    <text evidence="6">The sequence shown here is derived from an EMBL/GenBank/DDBJ whole genome shotgun (WGS) entry which is preliminary data.</text>
</comment>
<dbReference type="Gene3D" id="3.30.70.580">
    <property type="entry name" value="Pseudouridine synthase I, catalytic domain, N-terminal subdomain"/>
    <property type="match status" value="1"/>
</dbReference>
<evidence type="ECO:0000256" key="3">
    <source>
        <dbReference type="SAM" id="Coils"/>
    </source>
</evidence>
<dbReference type="InterPro" id="IPR036986">
    <property type="entry name" value="S4_RNA-bd_sf"/>
</dbReference>
<keyword evidence="2" id="KW-0694">RNA-binding</keyword>
<name>A0A836HYK3_9TRYP</name>
<keyword evidence="1" id="KW-0413">Isomerase</keyword>
<dbReference type="InterPro" id="IPR050343">
    <property type="entry name" value="RsuA_PseudoU_synthase"/>
</dbReference>
<dbReference type="InterPro" id="IPR002942">
    <property type="entry name" value="S4_RNA-bd"/>
</dbReference>
<dbReference type="EMBL" id="JAFJZO010000036">
    <property type="protein sequence ID" value="KAG5490038.1"/>
    <property type="molecule type" value="Genomic_DNA"/>
</dbReference>
<dbReference type="InterPro" id="IPR020103">
    <property type="entry name" value="PsdUridine_synth_cat_dom_sf"/>
</dbReference>
<dbReference type="OrthoDB" id="440619at2759"/>
<dbReference type="SMART" id="SM00363">
    <property type="entry name" value="S4"/>
    <property type="match status" value="1"/>
</dbReference>
<evidence type="ECO:0000256" key="2">
    <source>
        <dbReference type="PROSITE-ProRule" id="PRU00182"/>
    </source>
</evidence>
<dbReference type="PROSITE" id="PS50889">
    <property type="entry name" value="S4"/>
    <property type="match status" value="1"/>
</dbReference>
<accession>A0A836HYK3</accession>
<feature type="compositionally biased region" description="Polar residues" evidence="4">
    <location>
        <begin position="105"/>
        <end position="114"/>
    </location>
</feature>
<reference evidence="6 7" key="1">
    <citation type="submission" date="2021-02" db="EMBL/GenBank/DDBJ databases">
        <title>Porcisia hertigi Genome sequencing and assembly.</title>
        <authorList>
            <person name="Almutairi H."/>
            <person name="Gatherer D."/>
        </authorList>
    </citation>
    <scope>NUCLEOTIDE SEQUENCE [LARGE SCALE GENOMIC DNA]</scope>
    <source>
        <strain evidence="6 7">C119</strain>
    </source>
</reference>
<protein>
    <recommendedName>
        <fullName evidence="5">RNA-binding S4 domain-containing protein</fullName>
    </recommendedName>
</protein>
<evidence type="ECO:0000256" key="4">
    <source>
        <dbReference type="SAM" id="MobiDB-lite"/>
    </source>
</evidence>
<dbReference type="Gene3D" id="3.10.290.10">
    <property type="entry name" value="RNA-binding S4 domain"/>
    <property type="match status" value="1"/>
</dbReference>
<gene>
    <name evidence="6" type="ORF">JKF63_00157</name>
</gene>
<dbReference type="InterPro" id="IPR042092">
    <property type="entry name" value="PsdUridine_s_RsuA/RluB/E/F_cat"/>
</dbReference>
<organism evidence="6 7">
    <name type="scientific">Porcisia hertigi</name>
    <dbReference type="NCBI Taxonomy" id="2761500"/>
    <lineage>
        <taxon>Eukaryota</taxon>
        <taxon>Discoba</taxon>
        <taxon>Euglenozoa</taxon>
        <taxon>Kinetoplastea</taxon>
        <taxon>Metakinetoplastina</taxon>
        <taxon>Trypanosomatida</taxon>
        <taxon>Trypanosomatidae</taxon>
        <taxon>Leishmaniinae</taxon>
        <taxon>Porcisia</taxon>
    </lineage>
</organism>
<dbReference type="PANTHER" id="PTHR47683:SF3">
    <property type="entry name" value="RIBOSOMAL LARGE SUBUNIT PSEUDOURIDINE SYNTHASE B"/>
    <property type="match status" value="1"/>
</dbReference>
<feature type="region of interest" description="Disordered" evidence="4">
    <location>
        <begin position="442"/>
        <end position="461"/>
    </location>
</feature>
<keyword evidence="3" id="KW-0175">Coiled coil</keyword>
<dbReference type="Gene3D" id="3.30.70.1560">
    <property type="entry name" value="Alpha-L RNA-binding motif"/>
    <property type="match status" value="1"/>
</dbReference>
<dbReference type="KEGG" id="phet:94286286"/>
<feature type="domain" description="RNA-binding S4" evidence="5">
    <location>
        <begin position="471"/>
        <end position="531"/>
    </location>
</feature>
<evidence type="ECO:0000256" key="1">
    <source>
        <dbReference type="ARBA" id="ARBA00023235"/>
    </source>
</evidence>
<sequence>MRTLLFCSLLPRKAVRIHAAGRTLCRPHFGGGASVRWCTTTSGAETPLPHSPYPAERPRDDHAKNQGSSNSIEVEPVDVASSRKNRGDFRRGSRRRLRRDARSPVSHTTRVFSSTADPAAPPTLDATPVPHSLDISAVEDITDVERYFPRAMAHLKAVPVSAEATENSRARLWHETTHSVNADGIVSSTKRAEGERRESGLSSFFDEGSLDVRGGMADKLKSGKYNHALDPPQRDSPDILKLTGGNARRHGELHLAAESNAAPADQTIEGERGDTGAYREFGDTPVQLTDMLRERLMELKAEKLREERSETFLPQRLRHRSTDELLLLAEQGEAAGLANGKQWEAPFSSSTVSQRKSIPPRSSSVATTLADLVLHEKDPKGVALLGDVAPGSVQGAACDRAILQDGVSPARVASAMQHVSGTDDSVPGASRHDPLRRLAAIASQASPRSSTGEEADRASVSVEGVERPGFVHLLRTLPRAGFCSRREAAAIIASGQVRVNNVTERNPFRLVQAQDDVHVAGHQSRLRFAPARLWMYHKPANVIVSRNDVAGRTLITKHARILGLDHLVPVGSLPMRAHGILLLTNDGELSRFLENPKSMVQRTYLLRIRPAFDAVLVHKLNTEGIDINGRRYRNVEFFVNPATKSRYSVKVKVRGESMPIAHLMQHLGRTVERGGRISFGPFALSNLAVGSVREVTVPPFYSQHLGAVWQPFIERDWPYFRRQRVSRLRRLCRHRELTPKELEELDNYTYEEVKDALVFESSELEALAEERAQKMRRANHLNHDRIPLPCDFAPKSRRGLAGDVVVDDAAAPFTEPDEVEDEDAIVEDITSVD</sequence>
<evidence type="ECO:0000313" key="7">
    <source>
        <dbReference type="Proteomes" id="UP000674318"/>
    </source>
</evidence>
<dbReference type="PANTHER" id="PTHR47683">
    <property type="entry name" value="PSEUDOURIDINE SYNTHASE FAMILY PROTEIN-RELATED"/>
    <property type="match status" value="1"/>
</dbReference>
<feature type="coiled-coil region" evidence="3">
    <location>
        <begin position="750"/>
        <end position="784"/>
    </location>
</feature>
<dbReference type="GO" id="GO:0001522">
    <property type="term" value="P:pseudouridine synthesis"/>
    <property type="evidence" value="ECO:0007669"/>
    <property type="project" value="InterPro"/>
</dbReference>
<feature type="compositionally biased region" description="Low complexity" evidence="4">
    <location>
        <begin position="115"/>
        <end position="128"/>
    </location>
</feature>
<keyword evidence="7" id="KW-1185">Reference proteome</keyword>
<dbReference type="SUPFAM" id="SSF55120">
    <property type="entry name" value="Pseudouridine synthase"/>
    <property type="match status" value="1"/>
</dbReference>
<dbReference type="GeneID" id="94286286"/>
<feature type="region of interest" description="Disordered" evidence="4">
    <location>
        <begin position="43"/>
        <end position="129"/>
    </location>
</feature>
<evidence type="ECO:0000313" key="6">
    <source>
        <dbReference type="EMBL" id="KAG5490038.1"/>
    </source>
</evidence>